<evidence type="ECO:0000313" key="2">
    <source>
        <dbReference type="EMBL" id="ORC16486.1"/>
    </source>
</evidence>
<accession>A0A1Y1RNQ0</accession>
<keyword evidence="3" id="KW-1185">Reference proteome</keyword>
<sequence>MTASQPESHAPSVQQGHGYEPRPAGTAAGERGLEPGTLPALDERQLAILALEKRRFKYQGSKEQAIGRLGLTPVAYYQQLNALIDNPVAIATEPVLTARLRQQRDLLT</sequence>
<name>A0A1Y1RNQ0_9MICC</name>
<dbReference type="AlphaFoldDB" id="A0A1Y1RNQ0"/>
<evidence type="ECO:0000313" key="3">
    <source>
        <dbReference type="Proteomes" id="UP000192359"/>
    </source>
</evidence>
<dbReference type="RefSeq" id="WP_083092060.1">
    <property type="nucleotide sequence ID" value="NZ_LXWF01000040.1"/>
</dbReference>
<organism evidence="2 3">
    <name type="scientific">Rothia nasimurium</name>
    <dbReference type="NCBI Taxonomy" id="85336"/>
    <lineage>
        <taxon>Bacteria</taxon>
        <taxon>Bacillati</taxon>
        <taxon>Actinomycetota</taxon>
        <taxon>Actinomycetes</taxon>
        <taxon>Micrococcales</taxon>
        <taxon>Micrococcaceae</taxon>
        <taxon>Rothia</taxon>
    </lineage>
</organism>
<comment type="caution">
    <text evidence="2">The sequence shown here is derived from an EMBL/GenBank/DDBJ whole genome shotgun (WGS) entry which is preliminary data.</text>
</comment>
<dbReference type="InterPro" id="IPR021678">
    <property type="entry name" value="DUF3263"/>
</dbReference>
<evidence type="ECO:0000256" key="1">
    <source>
        <dbReference type="SAM" id="MobiDB-lite"/>
    </source>
</evidence>
<proteinExistence type="predicted"/>
<evidence type="ECO:0008006" key="4">
    <source>
        <dbReference type="Google" id="ProtNLM"/>
    </source>
</evidence>
<dbReference type="Proteomes" id="UP000192359">
    <property type="component" value="Unassembled WGS sequence"/>
</dbReference>
<feature type="region of interest" description="Disordered" evidence="1">
    <location>
        <begin position="1"/>
        <end position="39"/>
    </location>
</feature>
<protein>
    <recommendedName>
        <fullName evidence="4">DUF3263 domain-containing protein</fullName>
    </recommendedName>
</protein>
<feature type="compositionally biased region" description="Polar residues" evidence="1">
    <location>
        <begin position="1"/>
        <end position="15"/>
    </location>
</feature>
<dbReference type="OrthoDB" id="3268863at2"/>
<dbReference type="EMBL" id="LXWF01000040">
    <property type="protein sequence ID" value="ORC16486.1"/>
    <property type="molecule type" value="Genomic_DNA"/>
</dbReference>
<dbReference type="Pfam" id="PF11662">
    <property type="entry name" value="DUF3263"/>
    <property type="match status" value="1"/>
</dbReference>
<gene>
    <name evidence="2" type="ORF">A7979_03980</name>
</gene>
<reference evidence="2 3" key="1">
    <citation type="submission" date="2016-05" db="EMBL/GenBank/DDBJ databases">
        <title>Draft genome sequence of a porcine commensal Rothia nasimurium.</title>
        <authorList>
            <person name="Gaiser R.A."/>
            <person name="Van Baarlen P."/>
            <person name="Wells J.M."/>
        </authorList>
    </citation>
    <scope>NUCLEOTIDE SEQUENCE [LARGE SCALE GENOMIC DNA]</scope>
    <source>
        <strain evidence="2 3">PT-32</strain>
    </source>
</reference>